<gene>
    <name evidence="10" type="primary">aspT_2</name>
    <name evidence="10" type="ORF">L21SP5_03749</name>
</gene>
<evidence type="ECO:0000256" key="4">
    <source>
        <dbReference type="ARBA" id="ARBA00022475"/>
    </source>
</evidence>
<feature type="transmembrane region" description="Helical" evidence="8">
    <location>
        <begin position="527"/>
        <end position="549"/>
    </location>
</feature>
<evidence type="ECO:0000256" key="6">
    <source>
        <dbReference type="ARBA" id="ARBA00022989"/>
    </source>
</evidence>
<keyword evidence="4" id="KW-1003">Cell membrane</keyword>
<feature type="transmembrane region" description="Helical" evidence="8">
    <location>
        <begin position="441"/>
        <end position="463"/>
    </location>
</feature>
<dbReference type="GO" id="GO:0008324">
    <property type="term" value="F:monoatomic cation transmembrane transporter activity"/>
    <property type="evidence" value="ECO:0007669"/>
    <property type="project" value="InterPro"/>
</dbReference>
<feature type="transmembrane region" description="Helical" evidence="8">
    <location>
        <begin position="63"/>
        <end position="84"/>
    </location>
</feature>
<comment type="subcellular location">
    <subcellularLocation>
        <location evidence="1">Cell membrane</location>
        <topology evidence="1">Multi-pass membrane protein</topology>
    </subcellularLocation>
</comment>
<proteinExistence type="inferred from homology"/>
<evidence type="ECO:0000256" key="1">
    <source>
        <dbReference type="ARBA" id="ARBA00004651"/>
    </source>
</evidence>
<dbReference type="PANTHER" id="PTHR30445">
    <property type="entry name" value="K(+)_H(+) ANTIPORTER SUBUNIT KHTT"/>
    <property type="match status" value="1"/>
</dbReference>
<feature type="transmembrane region" description="Helical" evidence="8">
    <location>
        <begin position="166"/>
        <end position="186"/>
    </location>
</feature>
<dbReference type="InterPro" id="IPR050144">
    <property type="entry name" value="AAE_transporter"/>
</dbReference>
<evidence type="ECO:0000256" key="3">
    <source>
        <dbReference type="ARBA" id="ARBA00022448"/>
    </source>
</evidence>
<dbReference type="NCBIfam" id="TIGR01625">
    <property type="entry name" value="YidE_YbjL_dupl"/>
    <property type="match status" value="2"/>
</dbReference>
<dbReference type="NCBIfam" id="NF003007">
    <property type="entry name" value="PRK03818.1"/>
    <property type="match status" value="1"/>
</dbReference>
<dbReference type="InterPro" id="IPR006512">
    <property type="entry name" value="YidE_YbjL"/>
</dbReference>
<dbReference type="GO" id="GO:0005886">
    <property type="term" value="C:plasma membrane"/>
    <property type="evidence" value="ECO:0007669"/>
    <property type="project" value="UniProtKB-SubCell"/>
</dbReference>
<dbReference type="OrthoDB" id="9155749at2"/>
<dbReference type="InterPro" id="IPR036721">
    <property type="entry name" value="RCK_C_sf"/>
</dbReference>
<feature type="transmembrane region" description="Helical" evidence="8">
    <location>
        <begin position="375"/>
        <end position="395"/>
    </location>
</feature>
<keyword evidence="5 8" id="KW-0812">Transmembrane</keyword>
<dbReference type="KEGG" id="blq:L21SP5_03749"/>
<dbReference type="PANTHER" id="PTHR30445:SF3">
    <property type="entry name" value="TRANSPORT PROTEIN YIDE-RELATED"/>
    <property type="match status" value="1"/>
</dbReference>
<dbReference type="PROSITE" id="PS51202">
    <property type="entry name" value="RCK_C"/>
    <property type="match status" value="1"/>
</dbReference>
<evidence type="ECO:0000259" key="9">
    <source>
        <dbReference type="PROSITE" id="PS51202"/>
    </source>
</evidence>
<keyword evidence="11" id="KW-1185">Reference proteome</keyword>
<dbReference type="Pfam" id="PF02080">
    <property type="entry name" value="TrkA_C"/>
    <property type="match status" value="1"/>
</dbReference>
<accession>A0A0S2I4T3</accession>
<dbReference type="EMBL" id="CP013118">
    <property type="protein sequence ID" value="ALO17345.1"/>
    <property type="molecule type" value="Genomic_DNA"/>
</dbReference>
<comment type="similarity">
    <text evidence="2">Belongs to the AAE transporter (TC 2.A.81) family.</text>
</comment>
<dbReference type="Proteomes" id="UP000064893">
    <property type="component" value="Chromosome"/>
</dbReference>
<feature type="transmembrane region" description="Helical" evidence="8">
    <location>
        <begin position="401"/>
        <end position="420"/>
    </location>
</feature>
<feature type="transmembrane region" description="Helical" evidence="8">
    <location>
        <begin position="12"/>
        <end position="33"/>
    </location>
</feature>
<keyword evidence="6 8" id="KW-1133">Transmembrane helix</keyword>
<feature type="transmembrane region" description="Helical" evidence="8">
    <location>
        <begin position="96"/>
        <end position="117"/>
    </location>
</feature>
<reference evidence="10 11" key="1">
    <citation type="submission" date="2015-11" db="EMBL/GenBank/DDBJ databases">
        <title>Description and complete genome sequence of a novel strain predominating in hypersaline microbial mats and representing a new family of the Bacteriodetes phylum.</title>
        <authorList>
            <person name="Spring S."/>
            <person name="Bunk B."/>
            <person name="Sproer C."/>
            <person name="Klenk H.-P."/>
        </authorList>
    </citation>
    <scope>NUCLEOTIDE SEQUENCE [LARGE SCALE GENOMIC DNA]</scope>
    <source>
        <strain evidence="10 11">L21-Spi-D4</strain>
    </source>
</reference>
<dbReference type="AlphaFoldDB" id="A0A0S2I4T3"/>
<evidence type="ECO:0000256" key="5">
    <source>
        <dbReference type="ARBA" id="ARBA00022692"/>
    </source>
</evidence>
<keyword evidence="3" id="KW-0813">Transport</keyword>
<dbReference type="Pfam" id="PF06826">
    <property type="entry name" value="Asp-Al_Ex"/>
    <property type="match status" value="2"/>
</dbReference>
<feature type="domain" description="RCK C-terminal" evidence="9">
    <location>
        <begin position="281"/>
        <end position="365"/>
    </location>
</feature>
<evidence type="ECO:0000313" key="10">
    <source>
        <dbReference type="EMBL" id="ALO17345.1"/>
    </source>
</evidence>
<dbReference type="STRING" id="1307839.L21SP5_03749"/>
<protein>
    <submittedName>
        <fullName evidence="10">Aspartate/alanine antiporter</fullName>
    </submittedName>
</protein>
<sequence>MEIIKDLFVGSGTATTIFMLSLAAFVGILIGKLKLFNMKLGIAGVLFSGLLIGHFGVKIDPHVMHFVREFGLILFVYAIGIDVGPRFLSTFKNDGLRLNLIAISIVLLGFITAYVIYLSSDLTPEVITGIMSGAVTNTPGLGAAQEVLTDIGNPEAASVTGMGYAVAYPFGVIGIILTMIIIRVVFRIKVKSEIKSYNQSLENGKQKLESVEIRITNPNLFGKKISYIKKMVDKELAISRIMRDGENIVACETVELREGDILFGVSASYLIDNLKLKMGEVRVTDKKIVTGNLAMFNVLVTNQKVAGKTIEQIGIYRRYEANITRIFRSGMEILPTNTTTLELGDTIRIVGKRDLLPEIKNELGNSVKQLAHPNMIPLFVGVFLGIIVGSIPIFIPGLSAPAKLGLAGGPLLIAIILGHKGRMKNVNFYMTPGANMIIRELGIILFLACVGLSSGGEFVETLVNGGYKWMLYGALITFIPIFTIAAIARILKFNYLKICGVISGAMTDPPALEFANSLAPVQAQSTAYATVYPLTMFLRILLAQILILITL</sequence>
<evidence type="ECO:0000256" key="8">
    <source>
        <dbReference type="SAM" id="Phobius"/>
    </source>
</evidence>
<dbReference type="Gene3D" id="3.30.70.1450">
    <property type="entry name" value="Regulator of K+ conductance, C-terminal domain"/>
    <property type="match status" value="2"/>
</dbReference>
<feature type="transmembrane region" description="Helical" evidence="8">
    <location>
        <begin position="469"/>
        <end position="488"/>
    </location>
</feature>
<evidence type="ECO:0000313" key="11">
    <source>
        <dbReference type="Proteomes" id="UP000064893"/>
    </source>
</evidence>
<dbReference type="RefSeq" id="WP_057954629.1">
    <property type="nucleotide sequence ID" value="NZ_CP013118.1"/>
</dbReference>
<evidence type="ECO:0000256" key="7">
    <source>
        <dbReference type="ARBA" id="ARBA00023136"/>
    </source>
</evidence>
<organism evidence="10 11">
    <name type="scientific">Salinivirga cyanobacteriivorans</name>
    <dbReference type="NCBI Taxonomy" id="1307839"/>
    <lineage>
        <taxon>Bacteria</taxon>
        <taxon>Pseudomonadati</taxon>
        <taxon>Bacteroidota</taxon>
        <taxon>Bacteroidia</taxon>
        <taxon>Bacteroidales</taxon>
        <taxon>Salinivirgaceae</taxon>
        <taxon>Salinivirga</taxon>
    </lineage>
</organism>
<keyword evidence="7 8" id="KW-0472">Membrane</keyword>
<name>A0A0S2I4T3_9BACT</name>
<dbReference type="SUPFAM" id="SSF116726">
    <property type="entry name" value="TrkA C-terminal domain-like"/>
    <property type="match status" value="2"/>
</dbReference>
<evidence type="ECO:0000256" key="2">
    <source>
        <dbReference type="ARBA" id="ARBA00009854"/>
    </source>
</evidence>
<dbReference type="InterPro" id="IPR006037">
    <property type="entry name" value="RCK_C"/>
</dbReference>
<feature type="transmembrane region" description="Helical" evidence="8">
    <location>
        <begin position="40"/>
        <end position="57"/>
    </location>
</feature>
<dbReference type="GO" id="GO:0006813">
    <property type="term" value="P:potassium ion transport"/>
    <property type="evidence" value="ECO:0007669"/>
    <property type="project" value="InterPro"/>
</dbReference>